<feature type="domain" description="RNA polymerase sigma factor 70 region 4 type 2" evidence="6">
    <location>
        <begin position="96"/>
        <end position="147"/>
    </location>
</feature>
<reference evidence="7" key="2">
    <citation type="journal article" date="2021" name="PeerJ">
        <title>Extensive microbial diversity within the chicken gut microbiome revealed by metagenomics and culture.</title>
        <authorList>
            <person name="Gilroy R."/>
            <person name="Ravi A."/>
            <person name="Getino M."/>
            <person name="Pursley I."/>
            <person name="Horton D.L."/>
            <person name="Alikhan N.F."/>
            <person name="Baker D."/>
            <person name="Gharbi K."/>
            <person name="Hall N."/>
            <person name="Watson M."/>
            <person name="Adriaenssens E.M."/>
            <person name="Foster-Nyarko E."/>
            <person name="Jarju S."/>
            <person name="Secka A."/>
            <person name="Antonio M."/>
            <person name="Oren A."/>
            <person name="Chaudhuri R.R."/>
            <person name="La Ragione R."/>
            <person name="Hildebrand F."/>
            <person name="Pallen M.J."/>
        </authorList>
    </citation>
    <scope>NUCLEOTIDE SEQUENCE</scope>
    <source>
        <strain evidence="7">CHK181-108</strain>
    </source>
</reference>
<dbReference type="Proteomes" id="UP000824165">
    <property type="component" value="Unassembled WGS sequence"/>
</dbReference>
<dbReference type="Pfam" id="PF04542">
    <property type="entry name" value="Sigma70_r2"/>
    <property type="match status" value="1"/>
</dbReference>
<dbReference type="Gene3D" id="1.10.10.10">
    <property type="entry name" value="Winged helix-like DNA-binding domain superfamily/Winged helix DNA-binding domain"/>
    <property type="match status" value="1"/>
</dbReference>
<accession>A0A9D1KPI1</accession>
<comment type="similarity">
    <text evidence="1">Belongs to the sigma-70 factor family. ECF subfamily.</text>
</comment>
<dbReference type="GO" id="GO:0016987">
    <property type="term" value="F:sigma factor activity"/>
    <property type="evidence" value="ECO:0007669"/>
    <property type="project" value="UniProtKB-KW"/>
</dbReference>
<dbReference type="InterPro" id="IPR007627">
    <property type="entry name" value="RNA_pol_sigma70_r2"/>
</dbReference>
<dbReference type="GO" id="GO:0006352">
    <property type="term" value="P:DNA-templated transcription initiation"/>
    <property type="evidence" value="ECO:0007669"/>
    <property type="project" value="InterPro"/>
</dbReference>
<evidence type="ECO:0000256" key="1">
    <source>
        <dbReference type="ARBA" id="ARBA00010641"/>
    </source>
</evidence>
<sequence length="152" mass="17297">MNKQVFTEQVLAAEQTMYRVAKSILANDWDCEDAVQEAVTRAYSRIGSLKNEDYFKTWLIRILINECYRLLNKRKNIMPIESIAEPAPESGGGNGELYAAIQKLDAKSRAAVVLHYIEGYSTEETGKMLKIPQGTVKSRLSKARRLLREELK</sequence>
<evidence type="ECO:0000256" key="2">
    <source>
        <dbReference type="ARBA" id="ARBA00023015"/>
    </source>
</evidence>
<dbReference type="InterPro" id="IPR013324">
    <property type="entry name" value="RNA_pol_sigma_r3/r4-like"/>
</dbReference>
<dbReference type="Gene3D" id="1.10.1740.10">
    <property type="match status" value="1"/>
</dbReference>
<name>A0A9D1KPI1_9FIRM</name>
<protein>
    <submittedName>
        <fullName evidence="7">Sigma-70 family RNA polymerase sigma factor</fullName>
    </submittedName>
</protein>
<dbReference type="InterPro" id="IPR036388">
    <property type="entry name" value="WH-like_DNA-bd_sf"/>
</dbReference>
<evidence type="ECO:0000313" key="8">
    <source>
        <dbReference type="Proteomes" id="UP000824165"/>
    </source>
</evidence>
<dbReference type="NCBIfam" id="TIGR02937">
    <property type="entry name" value="sigma70-ECF"/>
    <property type="match status" value="1"/>
</dbReference>
<evidence type="ECO:0000256" key="3">
    <source>
        <dbReference type="ARBA" id="ARBA00023082"/>
    </source>
</evidence>
<evidence type="ECO:0000259" key="5">
    <source>
        <dbReference type="Pfam" id="PF04542"/>
    </source>
</evidence>
<keyword evidence="3" id="KW-0731">Sigma factor</keyword>
<dbReference type="InterPro" id="IPR039425">
    <property type="entry name" value="RNA_pol_sigma-70-like"/>
</dbReference>
<keyword evidence="2" id="KW-0805">Transcription regulation</keyword>
<dbReference type="InterPro" id="IPR014284">
    <property type="entry name" value="RNA_pol_sigma-70_dom"/>
</dbReference>
<dbReference type="InterPro" id="IPR013249">
    <property type="entry name" value="RNA_pol_sigma70_r4_t2"/>
</dbReference>
<keyword evidence="4" id="KW-0804">Transcription</keyword>
<dbReference type="Pfam" id="PF08281">
    <property type="entry name" value="Sigma70_r4_2"/>
    <property type="match status" value="1"/>
</dbReference>
<proteinExistence type="inferred from homology"/>
<dbReference type="EMBL" id="DVLU01000017">
    <property type="protein sequence ID" value="HIT84675.1"/>
    <property type="molecule type" value="Genomic_DNA"/>
</dbReference>
<reference evidence="7" key="1">
    <citation type="submission" date="2020-10" db="EMBL/GenBank/DDBJ databases">
        <authorList>
            <person name="Gilroy R."/>
        </authorList>
    </citation>
    <scope>NUCLEOTIDE SEQUENCE</scope>
    <source>
        <strain evidence="7">CHK181-108</strain>
    </source>
</reference>
<comment type="caution">
    <text evidence="7">The sequence shown here is derived from an EMBL/GenBank/DDBJ whole genome shotgun (WGS) entry which is preliminary data.</text>
</comment>
<dbReference type="PANTHER" id="PTHR43133">
    <property type="entry name" value="RNA POLYMERASE ECF-TYPE SIGMA FACTO"/>
    <property type="match status" value="1"/>
</dbReference>
<dbReference type="SUPFAM" id="SSF88659">
    <property type="entry name" value="Sigma3 and sigma4 domains of RNA polymerase sigma factors"/>
    <property type="match status" value="1"/>
</dbReference>
<dbReference type="SUPFAM" id="SSF88946">
    <property type="entry name" value="Sigma2 domain of RNA polymerase sigma factors"/>
    <property type="match status" value="1"/>
</dbReference>
<dbReference type="AlphaFoldDB" id="A0A9D1KPI1"/>
<evidence type="ECO:0000313" key="7">
    <source>
        <dbReference type="EMBL" id="HIT84675.1"/>
    </source>
</evidence>
<feature type="domain" description="RNA polymerase sigma-70 region 2" evidence="5">
    <location>
        <begin position="15"/>
        <end position="75"/>
    </location>
</feature>
<dbReference type="PANTHER" id="PTHR43133:SF51">
    <property type="entry name" value="RNA POLYMERASE SIGMA FACTOR"/>
    <property type="match status" value="1"/>
</dbReference>
<gene>
    <name evidence="7" type="ORF">IAA60_02090</name>
</gene>
<evidence type="ECO:0000259" key="6">
    <source>
        <dbReference type="Pfam" id="PF08281"/>
    </source>
</evidence>
<organism evidence="7 8">
    <name type="scientific">Candidatus Ornithomonoglobus intestinigallinarum</name>
    <dbReference type="NCBI Taxonomy" id="2840894"/>
    <lineage>
        <taxon>Bacteria</taxon>
        <taxon>Bacillati</taxon>
        <taxon>Bacillota</taxon>
        <taxon>Clostridia</taxon>
        <taxon>Candidatus Ornithomonoglobus</taxon>
    </lineage>
</organism>
<dbReference type="GO" id="GO:0003677">
    <property type="term" value="F:DNA binding"/>
    <property type="evidence" value="ECO:0007669"/>
    <property type="project" value="InterPro"/>
</dbReference>
<dbReference type="CDD" id="cd06171">
    <property type="entry name" value="Sigma70_r4"/>
    <property type="match status" value="1"/>
</dbReference>
<dbReference type="InterPro" id="IPR013325">
    <property type="entry name" value="RNA_pol_sigma_r2"/>
</dbReference>
<evidence type="ECO:0000256" key="4">
    <source>
        <dbReference type="ARBA" id="ARBA00023163"/>
    </source>
</evidence>